<dbReference type="EMBL" id="GL945481">
    <property type="protein sequence ID" value="EGN98568.1"/>
    <property type="molecule type" value="Genomic_DNA"/>
</dbReference>
<evidence type="ECO:0000256" key="1">
    <source>
        <dbReference type="SAM" id="MobiDB-lite"/>
    </source>
</evidence>
<feature type="compositionally biased region" description="Polar residues" evidence="1">
    <location>
        <begin position="371"/>
        <end position="387"/>
    </location>
</feature>
<evidence type="ECO:0000313" key="3">
    <source>
        <dbReference type="Proteomes" id="UP000008063"/>
    </source>
</evidence>
<organism evidence="3">
    <name type="scientific">Serpula lacrymans var. lacrymans (strain S7.3)</name>
    <name type="common">Dry rot fungus</name>
    <dbReference type="NCBI Taxonomy" id="936435"/>
    <lineage>
        <taxon>Eukaryota</taxon>
        <taxon>Fungi</taxon>
        <taxon>Dikarya</taxon>
        <taxon>Basidiomycota</taxon>
        <taxon>Agaricomycotina</taxon>
        <taxon>Agaricomycetes</taxon>
        <taxon>Agaricomycetidae</taxon>
        <taxon>Boletales</taxon>
        <taxon>Coniophorineae</taxon>
        <taxon>Serpulaceae</taxon>
        <taxon>Serpula</taxon>
    </lineage>
</organism>
<sequence>MLSHSIDDISDNDNQSQQLSGEGHSIARTLTSCKTGSVQTLASQGNPPAPSHITWSNKCTDHIIDWLEKHPVQRQMLFSDSLSVARGENWPVVRNTKSVRVPIVRRIARHVFKNDSKEEFRIAVDHHRKQFGESVQSRLNSTGAGLSAEELASSGFTNPIEKVRGQFRWWDHLHAMWKSLPKYTSQPELSLPGQNLESSAMLLLFGANAGQDPMNNGDFQSNGDWSLMEYEDSSLVHQQYSTLPQQQFTGQQQYTGQPQFTGQQQYAGVSTQSSGGNHVYRNLLPFSTHPSFSTASFDSFNSSTPSVHSLSSLNWPRILAPTPSTPATMASQSDHSLVTGPSTTSVLTSPSATSLPGTRSVTAIHRQSLQASTNAIRGSQGASSSQMPVRGEDESPGQTPSRASKKGKGKRARVDEAPNNPADDVSRTRPSEADQMEDFMQPIIQSAKEQEAAALEVKRLKLVHGSEVIQYKSLKVQSKIDGTKKQEQIEIAKLQVEQDLKMEEMRLNTHKMENDAKNDMEMRKFELLALLGVFGNQGGNQQLNMLHGLLGSSVHLPSPPEFAPLQTADISGVAPSSPSGFTDMQSLLQTLTPSADMNYDDADMPSQYASTSSGHHHHLSAQTPSIFQGDYHSGDTIYDENNVIA</sequence>
<dbReference type="HOGENOM" id="CLU_028428_0_0_1"/>
<dbReference type="Proteomes" id="UP000008063">
    <property type="component" value="Unassembled WGS sequence"/>
</dbReference>
<feature type="compositionally biased region" description="Polar residues" evidence="1">
    <location>
        <begin position="325"/>
        <end position="358"/>
    </location>
</feature>
<keyword evidence="3" id="KW-1185">Reference proteome</keyword>
<dbReference type="InParanoid" id="F8Q0B8"/>
<reference evidence="3" key="1">
    <citation type="journal article" date="2011" name="Science">
        <title>The plant cell wall-decomposing machinery underlies the functional diversity of forest fungi.</title>
        <authorList>
            <person name="Eastwood D.C."/>
            <person name="Floudas D."/>
            <person name="Binder M."/>
            <person name="Majcherczyk A."/>
            <person name="Schneider P."/>
            <person name="Aerts A."/>
            <person name="Asiegbu F.O."/>
            <person name="Baker S.E."/>
            <person name="Barry K."/>
            <person name="Bendiksby M."/>
            <person name="Blumentritt M."/>
            <person name="Coutinho P.M."/>
            <person name="Cullen D."/>
            <person name="de Vries R.P."/>
            <person name="Gathman A."/>
            <person name="Goodell B."/>
            <person name="Henrissat B."/>
            <person name="Ihrmark K."/>
            <person name="Kauserud H."/>
            <person name="Kohler A."/>
            <person name="LaButti K."/>
            <person name="Lapidus A."/>
            <person name="Lavin J.L."/>
            <person name="Lee Y.-H."/>
            <person name="Lindquist E."/>
            <person name="Lilly W."/>
            <person name="Lucas S."/>
            <person name="Morin E."/>
            <person name="Murat C."/>
            <person name="Oguiza J.A."/>
            <person name="Park J."/>
            <person name="Pisabarro A.G."/>
            <person name="Riley R."/>
            <person name="Rosling A."/>
            <person name="Salamov A."/>
            <person name="Schmidt O."/>
            <person name="Schmutz J."/>
            <person name="Skrede I."/>
            <person name="Stenlid J."/>
            <person name="Wiebenga A."/>
            <person name="Xie X."/>
            <person name="Kuees U."/>
            <person name="Hibbett D.S."/>
            <person name="Hoffmeister D."/>
            <person name="Hoegberg N."/>
            <person name="Martin F."/>
            <person name="Grigoriev I.V."/>
            <person name="Watkinson S.C."/>
        </authorList>
    </citation>
    <scope>NUCLEOTIDE SEQUENCE [LARGE SCALE GENOMIC DNA]</scope>
    <source>
        <strain evidence="3">strain S7.3</strain>
    </source>
</reference>
<feature type="region of interest" description="Disordered" evidence="1">
    <location>
        <begin position="323"/>
        <end position="358"/>
    </location>
</feature>
<accession>F8Q0B8</accession>
<dbReference type="STRING" id="936435.F8Q0B8"/>
<evidence type="ECO:0000313" key="2">
    <source>
        <dbReference type="EMBL" id="EGN98568.1"/>
    </source>
</evidence>
<feature type="region of interest" description="Disordered" evidence="1">
    <location>
        <begin position="1"/>
        <end position="23"/>
    </location>
</feature>
<proteinExistence type="predicted"/>
<protein>
    <submittedName>
        <fullName evidence="2">Uncharacterized protein</fullName>
    </submittedName>
</protein>
<feature type="region of interest" description="Disordered" evidence="1">
    <location>
        <begin position="371"/>
        <end position="431"/>
    </location>
</feature>
<name>F8Q0B8_SERL3</name>
<gene>
    <name evidence="2" type="ORF">SERLA73DRAFT_74761</name>
</gene>
<dbReference type="AlphaFoldDB" id="F8Q0B8"/>
<feature type="region of interest" description="Disordered" evidence="1">
    <location>
        <begin position="595"/>
        <end position="620"/>
    </location>
</feature>